<reference evidence="1" key="1">
    <citation type="submission" date="2019-03" db="EMBL/GenBank/DDBJ databases">
        <title>Long read genome sequence of the mycoparasitic Pythium oligandrum ATCC 38472 isolated from sugarbeet rhizosphere.</title>
        <authorList>
            <person name="Gaulin E."/>
        </authorList>
    </citation>
    <scope>NUCLEOTIDE SEQUENCE</scope>
    <source>
        <strain evidence="1">ATCC 38472_TT</strain>
    </source>
</reference>
<protein>
    <submittedName>
        <fullName evidence="1">Uncharacterized protein</fullName>
    </submittedName>
</protein>
<dbReference type="EMBL" id="SPLM01000110">
    <property type="protein sequence ID" value="TMW58835.1"/>
    <property type="molecule type" value="Genomic_DNA"/>
</dbReference>
<keyword evidence="2" id="KW-1185">Reference proteome</keyword>
<comment type="caution">
    <text evidence="1">The sequence shown here is derived from an EMBL/GenBank/DDBJ whole genome shotgun (WGS) entry which is preliminary data.</text>
</comment>
<evidence type="ECO:0000313" key="1">
    <source>
        <dbReference type="EMBL" id="TMW58835.1"/>
    </source>
</evidence>
<organism evidence="1 2">
    <name type="scientific">Pythium oligandrum</name>
    <name type="common">Mycoparasitic fungus</name>
    <dbReference type="NCBI Taxonomy" id="41045"/>
    <lineage>
        <taxon>Eukaryota</taxon>
        <taxon>Sar</taxon>
        <taxon>Stramenopiles</taxon>
        <taxon>Oomycota</taxon>
        <taxon>Peronosporomycetes</taxon>
        <taxon>Pythiales</taxon>
        <taxon>Pythiaceae</taxon>
        <taxon>Pythium</taxon>
    </lineage>
</organism>
<accession>A0A8K1C9M7</accession>
<evidence type="ECO:0000313" key="2">
    <source>
        <dbReference type="Proteomes" id="UP000794436"/>
    </source>
</evidence>
<name>A0A8K1C9M7_PYTOL</name>
<gene>
    <name evidence="1" type="ORF">Poli38472_006980</name>
</gene>
<sequence length="97" mass="11052">MTQTRKTTFFMRSQYLTNNGWNKPTSKRTLQLNDGPRRIARDMYALKLVMNLVKGRLQGGELVHEEVGKHISSESTWSCSAWTAAWFSARAAASLCR</sequence>
<dbReference type="AlphaFoldDB" id="A0A8K1C9M7"/>
<dbReference type="Proteomes" id="UP000794436">
    <property type="component" value="Unassembled WGS sequence"/>
</dbReference>
<proteinExistence type="predicted"/>